<dbReference type="FunFam" id="3.40.50.1460:FF:000001">
    <property type="entry name" value="Caspase-3 preproprotein"/>
    <property type="match status" value="1"/>
</dbReference>
<dbReference type="PROSITE" id="PS01122">
    <property type="entry name" value="CASPASE_CYS"/>
    <property type="match status" value="1"/>
</dbReference>
<dbReference type="GO" id="GO:1990525">
    <property type="term" value="F:BIR domain binding"/>
    <property type="evidence" value="ECO:0007669"/>
    <property type="project" value="UniProtKB-ARBA"/>
</dbReference>
<evidence type="ECO:0000313" key="10">
    <source>
        <dbReference type="EMBL" id="KAG5670137.1"/>
    </source>
</evidence>
<dbReference type="GO" id="GO:0045476">
    <property type="term" value="P:nurse cell apoptotic process"/>
    <property type="evidence" value="ECO:0007669"/>
    <property type="project" value="UniProtKB-ARBA"/>
</dbReference>
<comment type="similarity">
    <text evidence="1 7">Belongs to the peptidase C14A family.</text>
</comment>
<dbReference type="GO" id="GO:0045751">
    <property type="term" value="P:negative regulation of Toll signaling pathway"/>
    <property type="evidence" value="ECO:0007669"/>
    <property type="project" value="UniProtKB-ARBA"/>
</dbReference>
<feature type="domain" description="Caspase family p20" evidence="9">
    <location>
        <begin position="88"/>
        <end position="210"/>
    </location>
</feature>
<dbReference type="EMBL" id="JADBJN010000003">
    <property type="protein sequence ID" value="KAG5670137.1"/>
    <property type="molecule type" value="Genomic_DNA"/>
</dbReference>
<dbReference type="PANTHER" id="PTHR10454">
    <property type="entry name" value="CASPASE"/>
    <property type="match status" value="1"/>
</dbReference>
<evidence type="ECO:0000256" key="4">
    <source>
        <dbReference type="ARBA" id="ARBA00022801"/>
    </source>
</evidence>
<dbReference type="Proteomes" id="UP001107558">
    <property type="component" value="Chromosome 3"/>
</dbReference>
<dbReference type="PROSITE" id="PS50208">
    <property type="entry name" value="CASPASE_P20"/>
    <property type="match status" value="1"/>
</dbReference>
<accession>A0A9J6BJS4</accession>
<dbReference type="InterPro" id="IPR001309">
    <property type="entry name" value="Pept_C14_p20"/>
</dbReference>
<protein>
    <recommendedName>
        <fullName evidence="12">Caspase</fullName>
    </recommendedName>
</protein>
<organism evidence="10 11">
    <name type="scientific">Polypedilum vanderplanki</name>
    <name type="common">Sleeping chironomid midge</name>
    <dbReference type="NCBI Taxonomy" id="319348"/>
    <lineage>
        <taxon>Eukaryota</taxon>
        <taxon>Metazoa</taxon>
        <taxon>Ecdysozoa</taxon>
        <taxon>Arthropoda</taxon>
        <taxon>Hexapoda</taxon>
        <taxon>Insecta</taxon>
        <taxon>Pterygota</taxon>
        <taxon>Neoptera</taxon>
        <taxon>Endopterygota</taxon>
        <taxon>Diptera</taxon>
        <taxon>Nematocera</taxon>
        <taxon>Chironomoidea</taxon>
        <taxon>Chironomidae</taxon>
        <taxon>Chironominae</taxon>
        <taxon>Polypedilum</taxon>
        <taxon>Polypedilum</taxon>
    </lineage>
</organism>
<dbReference type="InterPro" id="IPR016129">
    <property type="entry name" value="Caspase_his_AS"/>
</dbReference>
<dbReference type="GO" id="GO:0004197">
    <property type="term" value="F:cysteine-type endopeptidase activity"/>
    <property type="evidence" value="ECO:0007669"/>
    <property type="project" value="InterPro"/>
</dbReference>
<evidence type="ECO:0000256" key="1">
    <source>
        <dbReference type="ARBA" id="ARBA00010134"/>
    </source>
</evidence>
<dbReference type="InterPro" id="IPR029030">
    <property type="entry name" value="Caspase-like_dom_sf"/>
</dbReference>
<dbReference type="AlphaFoldDB" id="A0A9J6BJS4"/>
<keyword evidence="6" id="KW-0865">Zymogen</keyword>
<dbReference type="PROSITE" id="PS50207">
    <property type="entry name" value="CASPASE_P10"/>
    <property type="match status" value="1"/>
</dbReference>
<dbReference type="PANTHER" id="PTHR10454:SF232">
    <property type="entry name" value="AT03047P-RELATED"/>
    <property type="match status" value="1"/>
</dbReference>
<dbReference type="InterPro" id="IPR002398">
    <property type="entry name" value="Pept_C14"/>
</dbReference>
<dbReference type="InterPro" id="IPR002138">
    <property type="entry name" value="Pept_C14_p10"/>
</dbReference>
<dbReference type="GO" id="GO:0043525">
    <property type="term" value="P:positive regulation of neuron apoptotic process"/>
    <property type="evidence" value="ECO:0007669"/>
    <property type="project" value="TreeGrafter"/>
</dbReference>
<dbReference type="OrthoDB" id="6116485at2759"/>
<dbReference type="GO" id="GO:0006508">
    <property type="term" value="P:proteolysis"/>
    <property type="evidence" value="ECO:0007669"/>
    <property type="project" value="UniProtKB-KW"/>
</dbReference>
<comment type="caution">
    <text evidence="10">The sequence shown here is derived from an EMBL/GenBank/DDBJ whole genome shotgun (WGS) entry which is preliminary data.</text>
</comment>
<dbReference type="GO" id="GO:0005737">
    <property type="term" value="C:cytoplasm"/>
    <property type="evidence" value="ECO:0007669"/>
    <property type="project" value="TreeGrafter"/>
</dbReference>
<keyword evidence="4" id="KW-0378">Hydrolase</keyword>
<evidence type="ECO:0000256" key="2">
    <source>
        <dbReference type="ARBA" id="ARBA00022670"/>
    </source>
</evidence>
<dbReference type="SUPFAM" id="SSF52129">
    <property type="entry name" value="Caspase-like"/>
    <property type="match status" value="1"/>
</dbReference>
<dbReference type="InterPro" id="IPR011600">
    <property type="entry name" value="Pept_C14_caspase"/>
</dbReference>
<dbReference type="PRINTS" id="PR00376">
    <property type="entry name" value="IL1BCENZYME"/>
</dbReference>
<reference evidence="10" key="1">
    <citation type="submission" date="2021-03" db="EMBL/GenBank/DDBJ databases">
        <title>Chromosome level genome of the anhydrobiotic midge Polypedilum vanderplanki.</title>
        <authorList>
            <person name="Yoshida Y."/>
            <person name="Kikawada T."/>
            <person name="Gusev O."/>
        </authorList>
    </citation>
    <scope>NUCLEOTIDE SEQUENCE</scope>
    <source>
        <strain evidence="10">NIAS01</strain>
        <tissue evidence="10">Whole body or cell culture</tissue>
    </source>
</reference>
<evidence type="ECO:0000256" key="5">
    <source>
        <dbReference type="ARBA" id="ARBA00022807"/>
    </source>
</evidence>
<dbReference type="CDD" id="cd00032">
    <property type="entry name" value="CASc"/>
    <property type="match status" value="1"/>
</dbReference>
<name>A0A9J6BJS4_POLVA</name>
<dbReference type="InterPro" id="IPR033139">
    <property type="entry name" value="Caspase_cys_AS"/>
</dbReference>
<keyword evidence="2" id="KW-0645">Protease</keyword>
<feature type="domain" description="Caspase family p10" evidence="8">
    <location>
        <begin position="243"/>
        <end position="337"/>
    </location>
</feature>
<dbReference type="GO" id="GO:0016322">
    <property type="term" value="P:neuron remodeling"/>
    <property type="evidence" value="ECO:0007669"/>
    <property type="project" value="UniProtKB-ARBA"/>
</dbReference>
<dbReference type="InterPro" id="IPR015917">
    <property type="entry name" value="Pept_C14A"/>
</dbReference>
<evidence type="ECO:0000256" key="7">
    <source>
        <dbReference type="RuleBase" id="RU003971"/>
    </source>
</evidence>
<dbReference type="Gene3D" id="3.40.50.1460">
    <property type="match status" value="1"/>
</dbReference>
<evidence type="ECO:0000259" key="8">
    <source>
        <dbReference type="PROSITE" id="PS50207"/>
    </source>
</evidence>
<keyword evidence="5" id="KW-0788">Thiol protease</keyword>
<evidence type="ECO:0000256" key="6">
    <source>
        <dbReference type="ARBA" id="ARBA00023145"/>
    </source>
</evidence>
<keyword evidence="3" id="KW-0053">Apoptosis</keyword>
<keyword evidence="11" id="KW-1185">Reference proteome</keyword>
<evidence type="ECO:0000256" key="3">
    <source>
        <dbReference type="ARBA" id="ARBA00022703"/>
    </source>
</evidence>
<evidence type="ECO:0000313" key="11">
    <source>
        <dbReference type="Proteomes" id="UP001107558"/>
    </source>
</evidence>
<evidence type="ECO:0000259" key="9">
    <source>
        <dbReference type="PROSITE" id="PS50208"/>
    </source>
</evidence>
<evidence type="ECO:0008006" key="12">
    <source>
        <dbReference type="Google" id="ProtNLM"/>
    </source>
</evidence>
<gene>
    <name evidence="10" type="ORF">PVAND_000419</name>
</gene>
<dbReference type="SMART" id="SM00115">
    <property type="entry name" value="CASc"/>
    <property type="match status" value="1"/>
</dbReference>
<proteinExistence type="inferred from homology"/>
<dbReference type="PROSITE" id="PS01121">
    <property type="entry name" value="CASPASE_HIS"/>
    <property type="match status" value="1"/>
</dbReference>
<dbReference type="Pfam" id="PF00656">
    <property type="entry name" value="Peptidase_C14"/>
    <property type="match status" value="1"/>
</dbReference>
<sequence length="350" mass="40379">MDKLNQREEIDEIMEEMEARTPKSTDVTKKFEEFSVETIKIDSVDAKTFNSSNFFSSLIKERVVVTKPGLIHPSRPTNERYYDYTHKNIGTAVIFNQCRFPNQEVRKGSLKDANDLKNVLEEIGFQTEIFTDFTTKKIRQTLETLARQDHSDNDCLLITIMTHGENDGRIYSSDGKFSVDELWEKFLGENCKSLVGKPKLFFIQACRGTMTDPGTLLKQKPKLEQLAAYRSDAVDSKPVQKEEYYVIPSLADVLIMYSTAEGYYSFRNPTDGSWFIQALCEELRENSHEELMTILTGVNRRVAFAKQSYIPNNYEYDASKQMPVIQSMLTKSLYFLKKDQKLKINLTDTN</sequence>